<dbReference type="AlphaFoldDB" id="A0A3G9HRV6"/>
<protein>
    <submittedName>
        <fullName evidence="2">Putative pogo transposable element</fullName>
    </submittedName>
</protein>
<feature type="region of interest" description="Disordered" evidence="1">
    <location>
        <begin position="162"/>
        <end position="232"/>
    </location>
</feature>
<evidence type="ECO:0000313" key="2">
    <source>
        <dbReference type="EMBL" id="BBG74263.1"/>
    </source>
</evidence>
<organism evidence="2">
    <name type="scientific">Alternaria alternata</name>
    <name type="common">Alternaria rot fungus</name>
    <name type="synonym">Torula alternata</name>
    <dbReference type="NCBI Taxonomy" id="5599"/>
    <lineage>
        <taxon>Eukaryota</taxon>
        <taxon>Fungi</taxon>
        <taxon>Dikarya</taxon>
        <taxon>Ascomycota</taxon>
        <taxon>Pezizomycotina</taxon>
        <taxon>Dothideomycetes</taxon>
        <taxon>Pleosporomycetidae</taxon>
        <taxon>Pleosporales</taxon>
        <taxon>Pleosporineae</taxon>
        <taxon>Pleosporaceae</taxon>
        <taxon>Alternaria</taxon>
        <taxon>Alternaria sect. Alternaria</taxon>
        <taxon>Alternaria alternata complex</taxon>
    </lineage>
</organism>
<feature type="compositionally biased region" description="Basic and acidic residues" evidence="1">
    <location>
        <begin position="125"/>
        <end position="147"/>
    </location>
</feature>
<sequence length="232" mass="26903">MWARYNTPRATPVATIPAAAHRPYEIDDASQLGQHGDDNSWRELRRDFDTAVADKSKVEARRLEASSHSLQVQNQLLHHENDRLNRSLSTGPKHKKYNNNLDLQKCKKHYGGAVFWSPRKLREARHRESVRRDEARQPKLQKARDKDLKAAVKIYKRRVQQAAKVARQKGKTERDREQKQRAEEQAAQRVLKKEQREAATTEKACDRANKRSRWSACGVLPSPRFRPTISSL</sequence>
<name>A0A3G9HRV6_ALTAL</name>
<dbReference type="EMBL" id="AB969680">
    <property type="protein sequence ID" value="BBG74263.1"/>
    <property type="molecule type" value="Genomic_DNA"/>
</dbReference>
<feature type="region of interest" description="Disordered" evidence="1">
    <location>
        <begin position="123"/>
        <end position="147"/>
    </location>
</feature>
<evidence type="ECO:0000256" key="1">
    <source>
        <dbReference type="SAM" id="MobiDB-lite"/>
    </source>
</evidence>
<reference evidence="2" key="1">
    <citation type="submission" date="2014-06" db="EMBL/GenBank/DDBJ databases">
        <title>AAL-toxin biosynthetic genes cluster in the tomato pathotype of Alternaria alternata.</title>
        <authorList>
            <person name="Akagi Y."/>
            <person name="Akamatsu H."/>
            <person name="Takao K."/>
            <person name="Tsuge T."/>
            <person name="Kodama M."/>
        </authorList>
    </citation>
    <scope>NUCLEOTIDE SEQUENCE</scope>
    <source>
        <strain evidence="2">As-27</strain>
    </source>
</reference>
<accession>A0A3G9HRV6</accession>
<proteinExistence type="predicted"/>
<feature type="compositionally biased region" description="Basic and acidic residues" evidence="1">
    <location>
        <begin position="170"/>
        <end position="209"/>
    </location>
</feature>